<comment type="subcellular location">
    <subcellularLocation>
        <location evidence="1">Membrane</location>
        <topology evidence="1">Multi-pass membrane protein</topology>
    </subcellularLocation>
</comment>
<evidence type="ECO:0000256" key="1">
    <source>
        <dbReference type="ARBA" id="ARBA00004141"/>
    </source>
</evidence>
<dbReference type="OrthoDB" id="957443at2"/>
<keyword evidence="2 5" id="KW-0812">Transmembrane</keyword>
<evidence type="ECO:0000256" key="5">
    <source>
        <dbReference type="SAM" id="Phobius"/>
    </source>
</evidence>
<keyword evidence="3 5" id="KW-1133">Transmembrane helix</keyword>
<dbReference type="InterPro" id="IPR007267">
    <property type="entry name" value="GtrA_DPMS_TM"/>
</dbReference>
<keyword evidence="8" id="KW-1185">Reference proteome</keyword>
<reference evidence="7 8" key="1">
    <citation type="submission" date="2019-02" db="EMBL/GenBank/DDBJ databases">
        <title>Bacterial novel species Emticicia sp. 17J42-9 isolated from soil.</title>
        <authorList>
            <person name="Jung H.-Y."/>
        </authorList>
    </citation>
    <scope>NUCLEOTIDE SEQUENCE [LARGE SCALE GENOMIC DNA]</scope>
    <source>
        <strain evidence="7 8">17J42-9</strain>
    </source>
</reference>
<dbReference type="Proteomes" id="UP000293162">
    <property type="component" value="Unassembled WGS sequence"/>
</dbReference>
<gene>
    <name evidence="7" type="ORF">EWM59_08580</name>
</gene>
<evidence type="ECO:0000256" key="2">
    <source>
        <dbReference type="ARBA" id="ARBA00022692"/>
    </source>
</evidence>
<dbReference type="EMBL" id="SEWF01000010">
    <property type="protein sequence ID" value="RYU95943.1"/>
    <property type="molecule type" value="Genomic_DNA"/>
</dbReference>
<evidence type="ECO:0000313" key="8">
    <source>
        <dbReference type="Proteomes" id="UP000293162"/>
    </source>
</evidence>
<dbReference type="GO" id="GO:0016020">
    <property type="term" value="C:membrane"/>
    <property type="evidence" value="ECO:0007669"/>
    <property type="project" value="UniProtKB-SubCell"/>
</dbReference>
<dbReference type="AlphaFoldDB" id="A0A4Q5M274"/>
<keyword evidence="4 5" id="KW-0472">Membrane</keyword>
<dbReference type="Pfam" id="PF04138">
    <property type="entry name" value="GtrA_DPMS_TM"/>
    <property type="match status" value="1"/>
</dbReference>
<feature type="transmembrane region" description="Helical" evidence="5">
    <location>
        <begin position="39"/>
        <end position="62"/>
    </location>
</feature>
<protein>
    <submittedName>
        <fullName evidence="7">GtrA family protein</fullName>
    </submittedName>
</protein>
<comment type="caution">
    <text evidence="7">The sequence shown here is derived from an EMBL/GenBank/DDBJ whole genome shotgun (WGS) entry which is preliminary data.</text>
</comment>
<feature type="transmembrane region" description="Helical" evidence="5">
    <location>
        <begin position="83"/>
        <end position="105"/>
    </location>
</feature>
<feature type="transmembrane region" description="Helical" evidence="5">
    <location>
        <begin position="125"/>
        <end position="143"/>
    </location>
</feature>
<evidence type="ECO:0000256" key="3">
    <source>
        <dbReference type="ARBA" id="ARBA00022989"/>
    </source>
</evidence>
<feature type="transmembrane region" description="Helical" evidence="5">
    <location>
        <begin position="15"/>
        <end position="33"/>
    </location>
</feature>
<evidence type="ECO:0000256" key="4">
    <source>
        <dbReference type="ARBA" id="ARBA00023136"/>
    </source>
</evidence>
<name>A0A4Q5M274_9BACT</name>
<evidence type="ECO:0000259" key="6">
    <source>
        <dbReference type="Pfam" id="PF04138"/>
    </source>
</evidence>
<evidence type="ECO:0000313" key="7">
    <source>
        <dbReference type="EMBL" id="RYU95943.1"/>
    </source>
</evidence>
<dbReference type="GO" id="GO:0000271">
    <property type="term" value="P:polysaccharide biosynthetic process"/>
    <property type="evidence" value="ECO:0007669"/>
    <property type="project" value="InterPro"/>
</dbReference>
<feature type="domain" description="GtrA/DPMS transmembrane" evidence="6">
    <location>
        <begin position="18"/>
        <end position="150"/>
    </location>
</feature>
<organism evidence="7 8">
    <name type="scientific">Emticicia agri</name>
    <dbReference type="NCBI Taxonomy" id="2492393"/>
    <lineage>
        <taxon>Bacteria</taxon>
        <taxon>Pseudomonadati</taxon>
        <taxon>Bacteroidota</taxon>
        <taxon>Cytophagia</taxon>
        <taxon>Cytophagales</taxon>
        <taxon>Leadbetterellaceae</taxon>
        <taxon>Emticicia</taxon>
    </lineage>
</organism>
<sequence length="166" mass="19190">MVIKLEGRLAKYKELISYFLIACSGVVIQLIVSSLTQNFFGFSFELSIATGYIVAFIIGFFLTKIFAFNQRHSKNSFREGIKFLLVSFISGFITVKGAYYCKYFLDEWGVFGKEQLMFNKSIDIAGLISHFFGMGMSFVVNFISHKHFTFRTTGIYHNFRLFFQRS</sequence>
<proteinExistence type="predicted"/>
<accession>A0A4Q5M274</accession>